<dbReference type="InterPro" id="IPR023282">
    <property type="entry name" value="HMG_CoA_Rdtase_N"/>
</dbReference>
<evidence type="ECO:0000256" key="6">
    <source>
        <dbReference type="ARBA" id="ARBA00022857"/>
    </source>
</evidence>
<name>A0A0K9PYW8_ZOSMR</name>
<dbReference type="GO" id="GO:0005789">
    <property type="term" value="C:endoplasmic reticulum membrane"/>
    <property type="evidence" value="ECO:0000318"/>
    <property type="project" value="GO_Central"/>
</dbReference>
<protein>
    <recommendedName>
        <fullName evidence="12">3-hydroxy-3-methylglutaryl coenzyme A reductase</fullName>
        <shortName evidence="12">HMG-CoA reductase</shortName>
        <ecNumber evidence="12">1.1.1.34</ecNumber>
    </recommendedName>
</protein>
<keyword evidence="8 12" id="KW-0560">Oxidoreductase</keyword>
<dbReference type="PROSITE" id="PS01192">
    <property type="entry name" value="HMG_COA_REDUCTASE_3"/>
    <property type="match status" value="1"/>
</dbReference>
<dbReference type="GO" id="GO:0008299">
    <property type="term" value="P:isoprenoid biosynthetic process"/>
    <property type="evidence" value="ECO:0000318"/>
    <property type="project" value="GO_Central"/>
</dbReference>
<dbReference type="OMA" id="NAHANNI"/>
<keyword evidence="15" id="KW-1185">Reference proteome</keyword>
<dbReference type="AlphaFoldDB" id="A0A0K9PYW8"/>
<dbReference type="PROSITE" id="PS50065">
    <property type="entry name" value="HMG_COA_REDUCTASE_4"/>
    <property type="match status" value="1"/>
</dbReference>
<comment type="caution">
    <text evidence="14">The sequence shown here is derived from an EMBL/GenBank/DDBJ whole genome shotgun (WGS) entry which is preliminary data.</text>
</comment>
<keyword evidence="5 12" id="KW-0256">Endoplasmic reticulum</keyword>
<dbReference type="FunFam" id="1.10.3270.10:FF:000002">
    <property type="entry name" value="3-hydroxy-3-methylglutaryl coenzyme A reductase"/>
    <property type="match status" value="1"/>
</dbReference>
<comment type="catalytic activity">
    <reaction evidence="12">
        <text>(R)-mevalonate + 2 NADP(+) + CoA = (3S)-3-hydroxy-3-methylglutaryl-CoA + 2 NADPH + 2 H(+)</text>
        <dbReference type="Rhea" id="RHEA:15989"/>
        <dbReference type="ChEBI" id="CHEBI:15378"/>
        <dbReference type="ChEBI" id="CHEBI:36464"/>
        <dbReference type="ChEBI" id="CHEBI:43074"/>
        <dbReference type="ChEBI" id="CHEBI:57287"/>
        <dbReference type="ChEBI" id="CHEBI:57783"/>
        <dbReference type="ChEBI" id="CHEBI:58349"/>
        <dbReference type="EC" id="1.1.1.34"/>
    </reaction>
</comment>
<comment type="pathway">
    <text evidence="2 12">Metabolic intermediate biosynthesis; (R)-mevalonate biosynthesis; (R)-mevalonate from acetyl-CoA: step 3/3.</text>
</comment>
<dbReference type="NCBIfam" id="TIGR00533">
    <property type="entry name" value="HMG_CoA_R_NADP"/>
    <property type="match status" value="1"/>
</dbReference>
<dbReference type="Gene3D" id="3.30.70.420">
    <property type="entry name" value="Hydroxymethylglutaryl-CoA reductase, class I/II, NAD/NADP-binding domain"/>
    <property type="match status" value="1"/>
</dbReference>
<keyword evidence="11" id="KW-0414">Isoprene biosynthesis</keyword>
<dbReference type="InterPro" id="IPR004554">
    <property type="entry name" value="HMG_CoA_Rdtase_eu_arc"/>
</dbReference>
<dbReference type="InterPro" id="IPR023076">
    <property type="entry name" value="HMG_CoA_Rdtase_CS"/>
</dbReference>
<dbReference type="CDD" id="cd00643">
    <property type="entry name" value="HMG-CoA_reductase_classI"/>
    <property type="match status" value="1"/>
</dbReference>
<dbReference type="Gene3D" id="3.90.770.10">
    <property type="entry name" value="3-hydroxy-3-methylglutaryl-coenzyme A Reductase, Chain A, domain 2"/>
    <property type="match status" value="1"/>
</dbReference>
<evidence type="ECO:0000256" key="2">
    <source>
        <dbReference type="ARBA" id="ARBA00005084"/>
    </source>
</evidence>
<dbReference type="PANTHER" id="PTHR10572">
    <property type="entry name" value="3-HYDROXY-3-METHYLGLUTARYL-COENZYME A REDUCTASE"/>
    <property type="match status" value="1"/>
</dbReference>
<dbReference type="UniPathway" id="UPA00058">
    <property type="reaction ID" value="UER00103"/>
</dbReference>
<dbReference type="EC" id="1.1.1.34" evidence="12"/>
<dbReference type="InterPro" id="IPR009029">
    <property type="entry name" value="HMG_CoA_Rdtase_sub-bd_dom_sf"/>
</dbReference>
<evidence type="ECO:0000256" key="13">
    <source>
        <dbReference type="SAM" id="MobiDB-lite"/>
    </source>
</evidence>
<evidence type="ECO:0000256" key="1">
    <source>
        <dbReference type="ARBA" id="ARBA00003817"/>
    </source>
</evidence>
<evidence type="ECO:0000256" key="8">
    <source>
        <dbReference type="ARBA" id="ARBA00023002"/>
    </source>
</evidence>
<dbReference type="PANTHER" id="PTHR10572:SF24">
    <property type="entry name" value="3-HYDROXY-3-METHYLGLUTARYL-COENZYME A REDUCTASE"/>
    <property type="match status" value="1"/>
</dbReference>
<gene>
    <name evidence="14" type="ORF">ZOSMA_132G00260</name>
</gene>
<evidence type="ECO:0000313" key="15">
    <source>
        <dbReference type="Proteomes" id="UP000036987"/>
    </source>
</evidence>
<dbReference type="GO" id="GO:0015936">
    <property type="term" value="P:coenzyme A metabolic process"/>
    <property type="evidence" value="ECO:0007669"/>
    <property type="project" value="InterPro"/>
</dbReference>
<accession>A0A0K9PYW8</accession>
<dbReference type="GO" id="GO:0016126">
    <property type="term" value="P:sterol biosynthetic process"/>
    <property type="evidence" value="ECO:0000318"/>
    <property type="project" value="GO_Central"/>
</dbReference>
<comment type="function">
    <text evidence="1">Catalyzes the synthesis of mevalonate. The specific precursor of all isoprenoid compounds present in plants.</text>
</comment>
<keyword evidence="10" id="KW-0325">Glycoprotein</keyword>
<comment type="similarity">
    <text evidence="3 12">Belongs to the HMG-CoA reductase family.</text>
</comment>
<sequence length="587" mass="63280">MEVGCPGVTYAQPPPNHRRRRFNSSKGRTGGGQLTQPRAMQASDALPLPIRHTNWFFSALFFVACYYLMLRWREKIRSSTPLHLLSFSEISAVVALVASFTYLVNFFGIGIIQSFLPRPSDDLDLDLDLVDTMPLPIPKSSSEKEDDLPPVCSLPPTVPKPTPRIESVVSMDDDEIANSVVLGLIPSYSLESRLGDCRRAAGIRKEAVRRMTGRELKGLSLDGFDYESILGQCCEMPIGYVSLPVGIAGPLVLDGAVYYVPMATTEGCLVASTNRGCKAIRDSGGAQSVILKDGMTRAPAVRFDSARRAADLKFYLEDPTRFEEISLVFNRSSRFARLQDIQCAIAGKNLYIRFTCKTGDAMGMNMVSKGVQNVLDFLESDFPDMEVIGISGNFCSDKKPAAVNWIEGRGKSVVCEAVITEEVVRKVLKTTVPALVELNKLKNLVGSALAGALGGFNAHASNIVTAIFIATGQDPAQNVESSHCLTMLEPTNGGRDLHISVTMPSIEVGTVGGGTQLVSQSALLDLLSVKGANMEFPGANARKLATIVAGSVLAGELSLLSAIAAGQLVKSHMKYNRSSKDMTKLSS</sequence>
<dbReference type="SUPFAM" id="SSF55035">
    <property type="entry name" value="NAD-binding domain of HMG-CoA reductase"/>
    <property type="match status" value="1"/>
</dbReference>
<evidence type="ECO:0000256" key="3">
    <source>
        <dbReference type="ARBA" id="ARBA00007661"/>
    </source>
</evidence>
<dbReference type="Pfam" id="PF00368">
    <property type="entry name" value="HMG-CoA_red"/>
    <property type="match status" value="1"/>
</dbReference>
<keyword evidence="6 12" id="KW-0521">NADP</keyword>
<evidence type="ECO:0000256" key="4">
    <source>
        <dbReference type="ARBA" id="ARBA00022692"/>
    </source>
</evidence>
<dbReference type="Gene3D" id="1.10.3270.10">
    <property type="entry name" value="HMGR, N-terminal domain"/>
    <property type="match status" value="1"/>
</dbReference>
<dbReference type="PROSITE" id="PS00066">
    <property type="entry name" value="HMG_COA_REDUCTASE_1"/>
    <property type="match status" value="1"/>
</dbReference>
<proteinExistence type="inferred from homology"/>
<feature type="transmembrane region" description="Helical" evidence="12">
    <location>
        <begin position="90"/>
        <end position="112"/>
    </location>
</feature>
<evidence type="ECO:0000256" key="10">
    <source>
        <dbReference type="ARBA" id="ARBA00023180"/>
    </source>
</evidence>
<evidence type="ECO:0000256" key="9">
    <source>
        <dbReference type="ARBA" id="ARBA00023136"/>
    </source>
</evidence>
<dbReference type="FunFam" id="3.90.770.10:FF:000001">
    <property type="entry name" value="3-hydroxy-3-methylglutaryl coenzyme A reductase"/>
    <property type="match status" value="1"/>
</dbReference>
<comment type="subcellular location">
    <subcellularLocation>
        <location evidence="12">Endoplasmic reticulum membrane</location>
        <topology evidence="12">Multi-pass membrane protein</topology>
    </subcellularLocation>
</comment>
<evidence type="ECO:0000256" key="7">
    <source>
        <dbReference type="ARBA" id="ARBA00022989"/>
    </source>
</evidence>
<dbReference type="SUPFAM" id="SSF56542">
    <property type="entry name" value="Substrate-binding domain of HMG-CoA reductase"/>
    <property type="match status" value="1"/>
</dbReference>
<dbReference type="PRINTS" id="PR00071">
    <property type="entry name" value="HMGCOARDTASE"/>
</dbReference>
<feature type="transmembrane region" description="Helical" evidence="12">
    <location>
        <begin position="53"/>
        <end position="70"/>
    </location>
</feature>
<dbReference type="EMBL" id="LFYR01000379">
    <property type="protein sequence ID" value="KMZ74253.1"/>
    <property type="molecule type" value="Genomic_DNA"/>
</dbReference>
<keyword evidence="4 12" id="KW-0812">Transmembrane</keyword>
<dbReference type="GO" id="GO:0004420">
    <property type="term" value="F:hydroxymethylglutaryl-CoA reductase (NADPH) activity"/>
    <property type="evidence" value="ECO:0000318"/>
    <property type="project" value="GO_Central"/>
</dbReference>
<dbReference type="PROSITE" id="PS00318">
    <property type="entry name" value="HMG_COA_REDUCTASE_2"/>
    <property type="match status" value="1"/>
</dbReference>
<keyword evidence="7 12" id="KW-1133">Transmembrane helix</keyword>
<reference evidence="15" key="1">
    <citation type="journal article" date="2016" name="Nature">
        <title>The genome of the seagrass Zostera marina reveals angiosperm adaptation to the sea.</title>
        <authorList>
            <person name="Olsen J.L."/>
            <person name="Rouze P."/>
            <person name="Verhelst B."/>
            <person name="Lin Y.-C."/>
            <person name="Bayer T."/>
            <person name="Collen J."/>
            <person name="Dattolo E."/>
            <person name="De Paoli E."/>
            <person name="Dittami S."/>
            <person name="Maumus F."/>
            <person name="Michel G."/>
            <person name="Kersting A."/>
            <person name="Lauritano C."/>
            <person name="Lohaus R."/>
            <person name="Toepel M."/>
            <person name="Tonon T."/>
            <person name="Vanneste K."/>
            <person name="Amirebrahimi M."/>
            <person name="Brakel J."/>
            <person name="Bostroem C."/>
            <person name="Chovatia M."/>
            <person name="Grimwood J."/>
            <person name="Jenkins J.W."/>
            <person name="Jueterbock A."/>
            <person name="Mraz A."/>
            <person name="Stam W.T."/>
            <person name="Tice H."/>
            <person name="Bornberg-Bauer E."/>
            <person name="Green P.J."/>
            <person name="Pearson G.A."/>
            <person name="Procaccini G."/>
            <person name="Duarte C.M."/>
            <person name="Schmutz J."/>
            <person name="Reusch T.B.H."/>
            <person name="Van de Peer Y."/>
        </authorList>
    </citation>
    <scope>NUCLEOTIDE SEQUENCE [LARGE SCALE GENOMIC DNA]</scope>
    <source>
        <strain evidence="15">cv. Finnish</strain>
    </source>
</reference>
<dbReference type="Proteomes" id="UP000036987">
    <property type="component" value="Unassembled WGS sequence"/>
</dbReference>
<evidence type="ECO:0000256" key="5">
    <source>
        <dbReference type="ARBA" id="ARBA00022824"/>
    </source>
</evidence>
<keyword evidence="9 12" id="KW-0472">Membrane</keyword>
<dbReference type="InterPro" id="IPR009023">
    <property type="entry name" value="HMG_CoA_Rdtase_NAD(P)-bd_sf"/>
</dbReference>
<dbReference type="InterPro" id="IPR002202">
    <property type="entry name" value="HMG_CoA_Rdtase"/>
</dbReference>
<evidence type="ECO:0000256" key="12">
    <source>
        <dbReference type="RuleBase" id="RU361219"/>
    </source>
</evidence>
<organism evidence="14 15">
    <name type="scientific">Zostera marina</name>
    <name type="common">Eelgrass</name>
    <dbReference type="NCBI Taxonomy" id="29655"/>
    <lineage>
        <taxon>Eukaryota</taxon>
        <taxon>Viridiplantae</taxon>
        <taxon>Streptophyta</taxon>
        <taxon>Embryophyta</taxon>
        <taxon>Tracheophyta</taxon>
        <taxon>Spermatophyta</taxon>
        <taxon>Magnoliopsida</taxon>
        <taxon>Liliopsida</taxon>
        <taxon>Zosteraceae</taxon>
        <taxon>Zostera</taxon>
    </lineage>
</organism>
<evidence type="ECO:0000256" key="11">
    <source>
        <dbReference type="ARBA" id="ARBA00023229"/>
    </source>
</evidence>
<evidence type="ECO:0000313" key="14">
    <source>
        <dbReference type="EMBL" id="KMZ74253.1"/>
    </source>
</evidence>
<dbReference type="FunFam" id="3.30.70.420:FF:000001">
    <property type="entry name" value="3-hydroxy-3-methylglutaryl coenzyme A reductase"/>
    <property type="match status" value="1"/>
</dbReference>
<feature type="region of interest" description="Disordered" evidence="13">
    <location>
        <begin position="1"/>
        <end position="39"/>
    </location>
</feature>
<dbReference type="InterPro" id="IPR023074">
    <property type="entry name" value="HMG_CoA_Rdtase_cat_sf"/>
</dbReference>
<dbReference type="GO" id="GO:0005778">
    <property type="term" value="C:peroxisomal membrane"/>
    <property type="evidence" value="ECO:0000318"/>
    <property type="project" value="GO_Central"/>
</dbReference>
<dbReference type="OrthoDB" id="310654at2759"/>
<dbReference type="STRING" id="29655.A0A0K9PYW8"/>